<gene>
    <name evidence="5" type="ORF">BKA16_004746</name>
</gene>
<dbReference type="InterPro" id="IPR020946">
    <property type="entry name" value="Flavin_mOase-like"/>
</dbReference>
<keyword evidence="4 5" id="KW-0560">Oxidoreductase</keyword>
<reference evidence="5 6" key="1">
    <citation type="submission" date="2020-08" db="EMBL/GenBank/DDBJ databases">
        <title>Sequencing the genomes of 1000 actinobacteria strains.</title>
        <authorList>
            <person name="Klenk H.-P."/>
        </authorList>
    </citation>
    <scope>NUCLEOTIDE SEQUENCE [LARGE SCALE GENOMIC DNA]</scope>
    <source>
        <strain evidence="5 6">DSM 45298</strain>
    </source>
</reference>
<dbReference type="PANTHER" id="PTHR42877">
    <property type="entry name" value="L-ORNITHINE N(5)-MONOOXYGENASE-RELATED"/>
    <property type="match status" value="1"/>
</dbReference>
<dbReference type="Proteomes" id="UP000551501">
    <property type="component" value="Unassembled WGS sequence"/>
</dbReference>
<evidence type="ECO:0000256" key="4">
    <source>
        <dbReference type="ARBA" id="ARBA00023002"/>
    </source>
</evidence>
<keyword evidence="6" id="KW-1185">Reference proteome</keyword>
<dbReference type="AlphaFoldDB" id="A0A840F2J1"/>
<evidence type="ECO:0000313" key="5">
    <source>
        <dbReference type="EMBL" id="MBB4138121.1"/>
    </source>
</evidence>
<proteinExistence type="inferred from homology"/>
<dbReference type="GO" id="GO:0033767">
    <property type="term" value="F:4-hydroxyacetophenone monooxygenase activity"/>
    <property type="evidence" value="ECO:0007669"/>
    <property type="project" value="UniProtKB-EC"/>
</dbReference>
<dbReference type="EMBL" id="JACIFP010000003">
    <property type="protein sequence ID" value="MBB4138121.1"/>
    <property type="molecule type" value="Genomic_DNA"/>
</dbReference>
<protein>
    <submittedName>
        <fullName evidence="5">4-hydroxyacetophenone monooxygenase</fullName>
        <ecNumber evidence="5">1.14.13.84</ecNumber>
    </submittedName>
</protein>
<keyword evidence="2" id="KW-0285">Flavoprotein</keyword>
<keyword evidence="3" id="KW-0274">FAD</keyword>
<keyword evidence="5" id="KW-0503">Monooxygenase</keyword>
<evidence type="ECO:0000313" key="6">
    <source>
        <dbReference type="Proteomes" id="UP000551501"/>
    </source>
</evidence>
<sequence length="663" mass="73830">MTYTASPIAAADTAEQYNSFVPIVEDDDFLRAALEHAELPALLAALAHVNADPSILEESVKPPLPPMDAVIAAQGGLTPRAQERARELAFDGLRQLRDRGSIPAAQPTEELLADIVRFITKDAGDEQLPLLRHELGIPKDYGAPRWTKDDVAPDRDFTVAVIGAGISGMAAAHRLSQASVSYVVFDKNAEVGGTWWENVYPGCRLDTPNFAYSYSFAQKPDWPQAFSTQPEIEGYLQDVSAAFGLRPNIRFNTEVTALAFDSDEQIWTVTVRDAHGAEQQLKFHAVITAVGQLNLPNIPDIPGRDSFGGTAFHSSRWDQNVELAGRRVAVIGTGASAYQIVPSIADQVDHLSVFQRHAPWMLPTPGYHNDIPEGMQWLLRHVPYYGRWYRFWQFWLANEGRLPFVDVDPDWTDPATTSANNAHLRAQLIEHLRAQLDGDPDLLEKMTPTYPPGVKRMTRDNGVWAAALKKPHVDLITDGIASIEPTGIRTADGRLHEVDVIVYATGFRASDYLEPMTITGAQGQDLHQMWDGDARGYLGITVPHFPNLFMLMGPNTGVVVNGSSLFMAECSAEYTVECIGELLRSGRASMSPHTDAVDEFCDWVDEGNRRRAWGVATIETWYQNRHGRASQVWPYSLHEFYDLTRKPDLTAFDFHDLPMRENR</sequence>
<dbReference type="InterPro" id="IPR051209">
    <property type="entry name" value="FAD-bind_Monooxygenase_sf"/>
</dbReference>
<dbReference type="Pfam" id="PF00743">
    <property type="entry name" value="FMO-like"/>
    <property type="match status" value="1"/>
</dbReference>
<name>A0A840F2J1_9ACTN</name>
<dbReference type="Gene3D" id="3.50.50.60">
    <property type="entry name" value="FAD/NAD(P)-binding domain"/>
    <property type="match status" value="2"/>
</dbReference>
<evidence type="ECO:0000256" key="1">
    <source>
        <dbReference type="ARBA" id="ARBA00010139"/>
    </source>
</evidence>
<dbReference type="PRINTS" id="PR00419">
    <property type="entry name" value="ADXRDTASE"/>
</dbReference>
<dbReference type="SUPFAM" id="SSF51905">
    <property type="entry name" value="FAD/NAD(P)-binding domain"/>
    <property type="match status" value="2"/>
</dbReference>
<accession>A0A840F2J1</accession>
<dbReference type="GO" id="GO:0004499">
    <property type="term" value="F:N,N-dimethylaniline monooxygenase activity"/>
    <property type="evidence" value="ECO:0007669"/>
    <property type="project" value="InterPro"/>
</dbReference>
<comment type="similarity">
    <text evidence="1">Belongs to the FAD-binding monooxygenase family.</text>
</comment>
<dbReference type="GO" id="GO:0050660">
    <property type="term" value="F:flavin adenine dinucleotide binding"/>
    <property type="evidence" value="ECO:0007669"/>
    <property type="project" value="InterPro"/>
</dbReference>
<comment type="caution">
    <text evidence="5">The sequence shown here is derived from an EMBL/GenBank/DDBJ whole genome shotgun (WGS) entry which is preliminary data.</text>
</comment>
<dbReference type="GO" id="GO:0050661">
    <property type="term" value="F:NADP binding"/>
    <property type="evidence" value="ECO:0007669"/>
    <property type="project" value="InterPro"/>
</dbReference>
<dbReference type="EC" id="1.14.13.84" evidence="5"/>
<dbReference type="InterPro" id="IPR036188">
    <property type="entry name" value="FAD/NAD-bd_sf"/>
</dbReference>
<evidence type="ECO:0000256" key="2">
    <source>
        <dbReference type="ARBA" id="ARBA00022630"/>
    </source>
</evidence>
<dbReference type="PANTHER" id="PTHR42877:SF4">
    <property type="entry name" value="FAD_NAD(P)-BINDING DOMAIN-CONTAINING PROTEIN-RELATED"/>
    <property type="match status" value="1"/>
</dbReference>
<organism evidence="5 6">
    <name type="scientific">Gordonia humi</name>
    <dbReference type="NCBI Taxonomy" id="686429"/>
    <lineage>
        <taxon>Bacteria</taxon>
        <taxon>Bacillati</taxon>
        <taxon>Actinomycetota</taxon>
        <taxon>Actinomycetes</taxon>
        <taxon>Mycobacteriales</taxon>
        <taxon>Gordoniaceae</taxon>
        <taxon>Gordonia</taxon>
    </lineage>
</organism>
<evidence type="ECO:0000256" key="3">
    <source>
        <dbReference type="ARBA" id="ARBA00022827"/>
    </source>
</evidence>
<dbReference type="RefSeq" id="WP_183373363.1">
    <property type="nucleotide sequence ID" value="NZ_BAABHL010000176.1"/>
</dbReference>